<comment type="similarity">
    <text evidence="7 11">Belongs to the phenylacetyl-CoA ligase family.</text>
</comment>
<evidence type="ECO:0000256" key="10">
    <source>
        <dbReference type="ARBA" id="ARBA00075111"/>
    </source>
</evidence>
<keyword evidence="3" id="KW-0597">Phosphoprotein</keyword>
<evidence type="ECO:0000256" key="4">
    <source>
        <dbReference type="ARBA" id="ARBA00022598"/>
    </source>
</evidence>
<dbReference type="InterPro" id="IPR028154">
    <property type="entry name" value="AMP-dep_Lig_C"/>
</dbReference>
<comment type="catalytic activity">
    <reaction evidence="11">
        <text>2-phenylacetate + ATP + CoA = phenylacetyl-CoA + AMP + diphosphate</text>
        <dbReference type="Rhea" id="RHEA:20956"/>
        <dbReference type="ChEBI" id="CHEBI:18401"/>
        <dbReference type="ChEBI" id="CHEBI:30616"/>
        <dbReference type="ChEBI" id="CHEBI:33019"/>
        <dbReference type="ChEBI" id="CHEBI:57287"/>
        <dbReference type="ChEBI" id="CHEBI:57390"/>
        <dbReference type="ChEBI" id="CHEBI:456215"/>
        <dbReference type="EC" id="6.2.1.30"/>
    </reaction>
</comment>
<evidence type="ECO:0000256" key="6">
    <source>
        <dbReference type="ARBA" id="ARBA00060591"/>
    </source>
</evidence>
<reference evidence="14" key="1">
    <citation type="journal article" date="2020" name="mSystems">
        <title>Genome- and Community-Level Interaction Insights into Carbon Utilization and Element Cycling Functions of Hydrothermarchaeota in Hydrothermal Sediment.</title>
        <authorList>
            <person name="Zhou Z."/>
            <person name="Liu Y."/>
            <person name="Xu W."/>
            <person name="Pan J."/>
            <person name="Luo Z.H."/>
            <person name="Li M."/>
        </authorList>
    </citation>
    <scope>NUCLEOTIDE SEQUENCE [LARGE SCALE GENOMIC DNA]</scope>
    <source>
        <strain evidence="14">HyVt-115</strain>
    </source>
</reference>
<dbReference type="Pfam" id="PF00501">
    <property type="entry name" value="AMP-binding"/>
    <property type="match status" value="1"/>
</dbReference>
<evidence type="ECO:0000313" key="14">
    <source>
        <dbReference type="EMBL" id="HDD52698.1"/>
    </source>
</evidence>
<dbReference type="FunFam" id="3.40.50.12780:FF:000016">
    <property type="entry name" value="Phenylacetate-coenzyme A ligase"/>
    <property type="match status" value="1"/>
</dbReference>
<dbReference type="EMBL" id="DQWS01000051">
    <property type="protein sequence ID" value="HDD52698.1"/>
    <property type="molecule type" value="Genomic_DNA"/>
</dbReference>
<dbReference type="InterPro" id="IPR045851">
    <property type="entry name" value="AMP-bd_C_sf"/>
</dbReference>
<accession>A0A7C0YAH1</accession>
<dbReference type="GO" id="GO:0010124">
    <property type="term" value="P:phenylacetate catabolic process"/>
    <property type="evidence" value="ECO:0007669"/>
    <property type="project" value="UniProtKB-UniRule"/>
</dbReference>
<dbReference type="GO" id="GO:0000166">
    <property type="term" value="F:nucleotide binding"/>
    <property type="evidence" value="ECO:0007669"/>
    <property type="project" value="UniProtKB-KW"/>
</dbReference>
<keyword evidence="4 11" id="KW-0436">Ligase</keyword>
<protein>
    <recommendedName>
        <fullName evidence="9 11">Phenylacetate-coenzyme A ligase</fullName>
        <ecNumber evidence="8 11">6.2.1.30</ecNumber>
    </recommendedName>
    <alternativeName>
        <fullName evidence="10 11">Phenylacetyl-CoA ligase</fullName>
    </alternativeName>
</protein>
<organism evidence="14">
    <name type="scientific">Thermosulfidibacter takaii</name>
    <dbReference type="NCBI Taxonomy" id="412593"/>
    <lineage>
        <taxon>Bacteria</taxon>
        <taxon>Pseudomonadati</taxon>
        <taxon>Thermosulfidibacterota</taxon>
        <taxon>Thermosulfidibacteria</taxon>
        <taxon>Thermosulfidibacterales</taxon>
        <taxon>Thermosulfidibacteraceae</taxon>
    </lineage>
</organism>
<comment type="subunit">
    <text evidence="1">Monomer.</text>
</comment>
<keyword evidence="2" id="KW-0596">Phosphopantetheine</keyword>
<dbReference type="PANTHER" id="PTHR43439:SF2">
    <property type="entry name" value="ENZYME, PUTATIVE (JCVI)-RELATED"/>
    <property type="match status" value="1"/>
</dbReference>
<evidence type="ECO:0000256" key="1">
    <source>
        <dbReference type="ARBA" id="ARBA00011245"/>
    </source>
</evidence>
<evidence type="ECO:0000256" key="9">
    <source>
        <dbReference type="ARBA" id="ARBA00068695"/>
    </source>
</evidence>
<dbReference type="UniPathway" id="UPA00930"/>
<dbReference type="PANTHER" id="PTHR43439">
    <property type="entry name" value="PHENYLACETATE-COENZYME A LIGASE"/>
    <property type="match status" value="1"/>
</dbReference>
<comment type="pathway">
    <text evidence="6 11">Aromatic compound metabolism; phenylacetate degradation.</text>
</comment>
<dbReference type="CDD" id="cd05913">
    <property type="entry name" value="PaaK"/>
    <property type="match status" value="1"/>
</dbReference>
<dbReference type="InterPro" id="IPR000873">
    <property type="entry name" value="AMP-dep_synth/lig_dom"/>
</dbReference>
<feature type="domain" description="AMP-dependent synthetase/ligase" evidence="12">
    <location>
        <begin position="87"/>
        <end position="282"/>
    </location>
</feature>
<keyword evidence="5 11" id="KW-0547">Nucleotide-binding</keyword>
<dbReference type="Proteomes" id="UP000885690">
    <property type="component" value="Unassembled WGS sequence"/>
</dbReference>
<evidence type="ECO:0000256" key="7">
    <source>
        <dbReference type="ARBA" id="ARBA00061566"/>
    </source>
</evidence>
<dbReference type="Gene3D" id="3.40.50.12780">
    <property type="entry name" value="N-terminal domain of ligase-like"/>
    <property type="match status" value="1"/>
</dbReference>
<gene>
    <name evidence="14" type="ORF">ENF32_01350</name>
</gene>
<evidence type="ECO:0000256" key="3">
    <source>
        <dbReference type="ARBA" id="ARBA00022553"/>
    </source>
</evidence>
<dbReference type="InterPro" id="IPR042099">
    <property type="entry name" value="ANL_N_sf"/>
</dbReference>
<evidence type="ECO:0000256" key="5">
    <source>
        <dbReference type="ARBA" id="ARBA00022741"/>
    </source>
</evidence>
<evidence type="ECO:0000259" key="13">
    <source>
        <dbReference type="Pfam" id="PF14535"/>
    </source>
</evidence>
<dbReference type="Gene3D" id="3.30.300.30">
    <property type="match status" value="1"/>
</dbReference>
<proteinExistence type="inferred from homology"/>
<evidence type="ECO:0000259" key="12">
    <source>
        <dbReference type="Pfam" id="PF00501"/>
    </source>
</evidence>
<sequence>MLQPDLEGMTRGELELLQLERLRRTIQRIAENNPRYHKYIGKVHPQDIKSLEDLKHLPFLTKDQLREGYPYGFTCAPRERFLRFHMSSGTTGTPIINFYTRNDINQWAEVMARCYSAAGVTHRDVIQITPSFGLFNGGFGFHYGAEKLGAMIIPIGAGRSMLQLQLMKELEATVLCAIASYPLRLIEVAKDEDFDFSETKLRVGIFGAEVWSDEMRKRIEEEMGIESFDIIGMTETGGVGMGIDCQAHQGIHIWEDHYIIEIIDPDTGRVLPDGEEGEMVVTTLTRQGLPLIRYRTRDITSIISRDKCDCGRTCLRVDRLKGRTDDMLKVKGVNFYPKQIEAILMRHKEVGPEYQIILEKRKGKDHVKVVLETRPGVENGELREHLATHLYDFLGFRVELELVPEGTIPRKPGKAQRVVDRRDQKGE</sequence>
<dbReference type="Pfam" id="PF14535">
    <property type="entry name" value="AMP-binding_C_2"/>
    <property type="match status" value="1"/>
</dbReference>
<feature type="domain" description="AMP-dependent ligase C-terminal" evidence="13">
    <location>
        <begin position="332"/>
        <end position="422"/>
    </location>
</feature>
<comment type="caution">
    <text evidence="14">The sequence shown here is derived from an EMBL/GenBank/DDBJ whole genome shotgun (WGS) entry which is preliminary data.</text>
</comment>
<evidence type="ECO:0000256" key="2">
    <source>
        <dbReference type="ARBA" id="ARBA00022450"/>
    </source>
</evidence>
<evidence type="ECO:0000256" key="8">
    <source>
        <dbReference type="ARBA" id="ARBA00066629"/>
    </source>
</evidence>
<name>A0A7C0YAH1_9BACT</name>
<dbReference type="InterPro" id="IPR051414">
    <property type="entry name" value="Adenylate-forming_Reductase"/>
</dbReference>
<dbReference type="EC" id="6.2.1.30" evidence="8 11"/>
<evidence type="ECO:0000256" key="11">
    <source>
        <dbReference type="PIRNR" id="PIRNR006444"/>
    </source>
</evidence>
<dbReference type="GO" id="GO:0047475">
    <property type="term" value="F:phenylacetate-CoA ligase activity"/>
    <property type="evidence" value="ECO:0007669"/>
    <property type="project" value="UniProtKB-EC"/>
</dbReference>
<dbReference type="AlphaFoldDB" id="A0A7C0YAH1"/>
<comment type="function">
    <text evidence="11">Catalyzes the activation of phenylacetic acid (PA) to phenylacetyl-CoA (PA-CoA).</text>
</comment>
<dbReference type="SUPFAM" id="SSF56801">
    <property type="entry name" value="Acetyl-CoA synthetase-like"/>
    <property type="match status" value="1"/>
</dbReference>
<dbReference type="PIRSF" id="PIRSF006444">
    <property type="entry name" value="PaaK"/>
    <property type="match status" value="1"/>
</dbReference>
<dbReference type="InterPro" id="IPR011880">
    <property type="entry name" value="PA_CoA_ligase"/>
</dbReference>